<evidence type="ECO:0000256" key="3">
    <source>
        <dbReference type="ARBA" id="ARBA00023163"/>
    </source>
</evidence>
<dbReference type="InterPro" id="IPR005471">
    <property type="entry name" value="Tscrpt_reg_IclR_N"/>
</dbReference>
<dbReference type="SUPFAM" id="SSF55781">
    <property type="entry name" value="GAF domain-like"/>
    <property type="match status" value="1"/>
</dbReference>
<evidence type="ECO:0000256" key="1">
    <source>
        <dbReference type="ARBA" id="ARBA00023015"/>
    </source>
</evidence>
<evidence type="ECO:0000313" key="6">
    <source>
        <dbReference type="EMBL" id="WGW13928.1"/>
    </source>
</evidence>
<keyword evidence="7" id="KW-1185">Reference proteome</keyword>
<name>A0ABY8QYA3_9MICO</name>
<dbReference type="Gene3D" id="3.30.450.40">
    <property type="match status" value="1"/>
</dbReference>
<keyword evidence="3" id="KW-0804">Transcription</keyword>
<keyword evidence="1" id="KW-0805">Transcription regulation</keyword>
<proteinExistence type="predicted"/>
<dbReference type="PROSITE" id="PS51078">
    <property type="entry name" value="ICLR_ED"/>
    <property type="match status" value="1"/>
</dbReference>
<dbReference type="PANTHER" id="PTHR30136:SF24">
    <property type="entry name" value="HTH-TYPE TRANSCRIPTIONAL REPRESSOR ALLR"/>
    <property type="match status" value="1"/>
</dbReference>
<evidence type="ECO:0000259" key="4">
    <source>
        <dbReference type="PROSITE" id="PS51077"/>
    </source>
</evidence>
<dbReference type="EMBL" id="CP090958">
    <property type="protein sequence ID" value="WGW13928.1"/>
    <property type="molecule type" value="Genomic_DNA"/>
</dbReference>
<dbReference type="Pfam" id="PF01614">
    <property type="entry name" value="IclR_C"/>
    <property type="match status" value="1"/>
</dbReference>
<dbReference type="InterPro" id="IPR036390">
    <property type="entry name" value="WH_DNA-bd_sf"/>
</dbReference>
<dbReference type="InterPro" id="IPR050707">
    <property type="entry name" value="HTH_MetabolicPath_Reg"/>
</dbReference>
<gene>
    <name evidence="6" type="ORF">LWF01_09375</name>
</gene>
<dbReference type="SUPFAM" id="SSF46785">
    <property type="entry name" value="Winged helix' DNA-binding domain"/>
    <property type="match status" value="1"/>
</dbReference>
<feature type="domain" description="HTH iclR-type" evidence="4">
    <location>
        <begin position="6"/>
        <end position="64"/>
    </location>
</feature>
<dbReference type="Pfam" id="PF09339">
    <property type="entry name" value="HTH_IclR"/>
    <property type="match status" value="1"/>
</dbReference>
<dbReference type="Proteomes" id="UP001209083">
    <property type="component" value="Chromosome"/>
</dbReference>
<dbReference type="PROSITE" id="PS51077">
    <property type="entry name" value="HTH_ICLR"/>
    <property type="match status" value="1"/>
</dbReference>
<keyword evidence="2" id="KW-0238">DNA-binding</keyword>
<dbReference type="InterPro" id="IPR036388">
    <property type="entry name" value="WH-like_DNA-bd_sf"/>
</dbReference>
<organism evidence="6 7">
    <name type="scientific">Saxibacter everestensis</name>
    <dbReference type="NCBI Taxonomy" id="2909229"/>
    <lineage>
        <taxon>Bacteria</taxon>
        <taxon>Bacillati</taxon>
        <taxon>Actinomycetota</taxon>
        <taxon>Actinomycetes</taxon>
        <taxon>Micrococcales</taxon>
        <taxon>Brevibacteriaceae</taxon>
        <taxon>Saxibacter</taxon>
    </lineage>
</organism>
<dbReference type="Gene3D" id="1.10.10.10">
    <property type="entry name" value="Winged helix-like DNA-binding domain superfamily/Winged helix DNA-binding domain"/>
    <property type="match status" value="1"/>
</dbReference>
<dbReference type="InterPro" id="IPR014757">
    <property type="entry name" value="Tscrpt_reg_IclR_C"/>
</dbReference>
<evidence type="ECO:0000256" key="2">
    <source>
        <dbReference type="ARBA" id="ARBA00023125"/>
    </source>
</evidence>
<dbReference type="RefSeq" id="WP_349640751.1">
    <property type="nucleotide sequence ID" value="NZ_CP090958.1"/>
</dbReference>
<evidence type="ECO:0000313" key="7">
    <source>
        <dbReference type="Proteomes" id="UP001209083"/>
    </source>
</evidence>
<sequence>MTNSATTASDKTLLVLEAVLTNRRFTDVVEATGLAKATVHRIATTLVQHGFLVVTEAGEYIPGPKALALAGMALERIDISALADPFLAELVTATRCTVHIGALNGDEVIYVAKKDSDKPYRMPSRIGKGLWMHSSGIGKAILADFSAAQLNNFVERAGLPKRTPKTIDTKAALIKEIDMVRRRGFAIDDEENEPGIRCVAAGVRDHTGLMTYGLSISTLTLEHSPEQVEAMAPQAIEAAGAISRALGYTGKL</sequence>
<feature type="domain" description="IclR-ED" evidence="5">
    <location>
        <begin position="65"/>
        <end position="248"/>
    </location>
</feature>
<dbReference type="SMART" id="SM00346">
    <property type="entry name" value="HTH_ICLR"/>
    <property type="match status" value="1"/>
</dbReference>
<protein>
    <submittedName>
        <fullName evidence="6">IclR family transcriptional regulator</fullName>
    </submittedName>
</protein>
<reference evidence="6 7" key="1">
    <citation type="submission" date="2023-05" db="EMBL/GenBank/DDBJ databases">
        <title>Lithophilousrod everest ZFBP1038 complete genpme.</title>
        <authorList>
            <person name="Tian M."/>
        </authorList>
    </citation>
    <scope>NUCLEOTIDE SEQUENCE [LARGE SCALE GENOMIC DNA]</scope>
    <source>
        <strain evidence="6 7">ZFBP1038</strain>
    </source>
</reference>
<accession>A0ABY8QYA3</accession>
<dbReference type="InterPro" id="IPR029016">
    <property type="entry name" value="GAF-like_dom_sf"/>
</dbReference>
<evidence type="ECO:0000259" key="5">
    <source>
        <dbReference type="PROSITE" id="PS51078"/>
    </source>
</evidence>
<dbReference type="PANTHER" id="PTHR30136">
    <property type="entry name" value="HELIX-TURN-HELIX TRANSCRIPTIONAL REGULATOR, ICLR FAMILY"/>
    <property type="match status" value="1"/>
</dbReference>